<dbReference type="Gene3D" id="3.40.50.360">
    <property type="match status" value="1"/>
</dbReference>
<dbReference type="RefSeq" id="WP_073306258.1">
    <property type="nucleotide sequence ID" value="NZ_FRAW01000054.1"/>
</dbReference>
<sequence length="471" mass="53424">MKLFYFLALLGIYSAVFAESKMVLVKGGSFVMGSPTTERQRNADEKQHTVTVNDFYCDAYEVQQKDYERITGKNPSTYKGESLPVQNVSYFDALEYCNLKSKAEGLQEVYTIQGKEVFFNRNANGYRLLTEAEWEYACRAGTTTIFNTGNWNHVEEANYQGSYPYLIEENYMHHTEKNVVTGKIRNKPIAVNSLKPNAFGLYNMHGNVSEWVFDFYGEYDASDSANPAGAKTGIYRVNRGGAFNDFGKHLRSAYRSATNPQDSDENLGFRIARSAIFDSENIQTRYDSEIAKIQIPKNPKILIAYFSYSGNTESAAERLNKILRKKHGNANVDLVEIEMQKPYRGGIYEASQKDLNAGARPPLKTKIADMKKYDVILLGYPTWWATLPMPVMTFLESYDFRGKTVISFSSHGGTRYGDSVSDLNKALPQSYVGLPFEFFYGGGSDLESRLESWVKKKRAVKWASKRKSKFS</sequence>
<dbReference type="PROSITE" id="PS50902">
    <property type="entry name" value="FLAVODOXIN_LIKE"/>
    <property type="match status" value="1"/>
</dbReference>
<dbReference type="InterPro" id="IPR008254">
    <property type="entry name" value="Flavodoxin/NO_synth"/>
</dbReference>
<dbReference type="Proteomes" id="UP000184275">
    <property type="component" value="Unassembled WGS sequence"/>
</dbReference>
<evidence type="ECO:0000313" key="2">
    <source>
        <dbReference type="EMBL" id="SHL26213.1"/>
    </source>
</evidence>
<accession>A0A1M6Z6Y3</accession>
<dbReference type="PANTHER" id="PTHR23150">
    <property type="entry name" value="SULFATASE MODIFYING FACTOR 1, 2"/>
    <property type="match status" value="1"/>
</dbReference>
<dbReference type="SUPFAM" id="SSF52218">
    <property type="entry name" value="Flavoproteins"/>
    <property type="match status" value="1"/>
</dbReference>
<dbReference type="Pfam" id="PF12682">
    <property type="entry name" value="Flavodoxin_4"/>
    <property type="match status" value="1"/>
</dbReference>
<name>A0A1M6Z6Y3_9BACT</name>
<organism evidence="2 3">
    <name type="scientific">Fibrobacter intestinalis</name>
    <dbReference type="NCBI Taxonomy" id="28122"/>
    <lineage>
        <taxon>Bacteria</taxon>
        <taxon>Pseudomonadati</taxon>
        <taxon>Fibrobacterota</taxon>
        <taxon>Fibrobacteria</taxon>
        <taxon>Fibrobacterales</taxon>
        <taxon>Fibrobacteraceae</taxon>
        <taxon>Fibrobacter</taxon>
    </lineage>
</organism>
<keyword evidence="3" id="KW-1185">Reference proteome</keyword>
<dbReference type="InterPro" id="IPR005532">
    <property type="entry name" value="SUMF_dom"/>
</dbReference>
<evidence type="ECO:0000259" key="1">
    <source>
        <dbReference type="PROSITE" id="PS50902"/>
    </source>
</evidence>
<dbReference type="SUPFAM" id="SSF56436">
    <property type="entry name" value="C-type lectin-like"/>
    <property type="match status" value="1"/>
</dbReference>
<dbReference type="EMBL" id="FRAW01000054">
    <property type="protein sequence ID" value="SHL26213.1"/>
    <property type="molecule type" value="Genomic_DNA"/>
</dbReference>
<dbReference type="AlphaFoldDB" id="A0A1M6Z6Y3"/>
<dbReference type="PANTHER" id="PTHR23150:SF19">
    <property type="entry name" value="FORMYLGLYCINE-GENERATING ENZYME"/>
    <property type="match status" value="1"/>
</dbReference>
<dbReference type="Gene3D" id="3.90.1580.10">
    <property type="entry name" value="paralog of FGE (formylglycine-generating enzyme)"/>
    <property type="match status" value="1"/>
</dbReference>
<dbReference type="Pfam" id="PF03781">
    <property type="entry name" value="FGE-sulfatase"/>
    <property type="match status" value="1"/>
</dbReference>
<protein>
    <submittedName>
        <fullName evidence="2">Formylglycine-generating enzyme, required for sulfatase activity, contains SUMF1/FGE domain</fullName>
    </submittedName>
</protein>
<dbReference type="GO" id="GO:0010181">
    <property type="term" value="F:FMN binding"/>
    <property type="evidence" value="ECO:0007669"/>
    <property type="project" value="InterPro"/>
</dbReference>
<gene>
    <name evidence="2" type="ORF">SAMN05720469_1543</name>
</gene>
<dbReference type="InterPro" id="IPR016187">
    <property type="entry name" value="CTDL_fold"/>
</dbReference>
<reference evidence="3" key="1">
    <citation type="submission" date="2016-11" db="EMBL/GenBank/DDBJ databases">
        <authorList>
            <person name="Varghese N."/>
            <person name="Submissions S."/>
        </authorList>
    </citation>
    <scope>NUCLEOTIDE SEQUENCE [LARGE SCALE GENOMIC DNA]</scope>
    <source>
        <strain evidence="3">UWOS</strain>
    </source>
</reference>
<dbReference type="InterPro" id="IPR051043">
    <property type="entry name" value="Sulfatase_Mod_Factor_Kinase"/>
</dbReference>
<dbReference type="GO" id="GO:0120147">
    <property type="term" value="F:formylglycine-generating oxidase activity"/>
    <property type="evidence" value="ECO:0007669"/>
    <property type="project" value="TreeGrafter"/>
</dbReference>
<proteinExistence type="predicted"/>
<dbReference type="InterPro" id="IPR029039">
    <property type="entry name" value="Flavoprotein-like_sf"/>
</dbReference>
<feature type="domain" description="Flavodoxin-like" evidence="1">
    <location>
        <begin position="301"/>
        <end position="458"/>
    </location>
</feature>
<evidence type="ECO:0000313" key="3">
    <source>
        <dbReference type="Proteomes" id="UP000184275"/>
    </source>
</evidence>
<dbReference type="InterPro" id="IPR042095">
    <property type="entry name" value="SUMF_sf"/>
</dbReference>